<protein>
    <submittedName>
        <fullName evidence="1">Uncharacterized protein</fullName>
    </submittedName>
</protein>
<keyword evidence="2" id="KW-1185">Reference proteome</keyword>
<evidence type="ECO:0000313" key="1">
    <source>
        <dbReference type="EMBL" id="GBL82529.1"/>
    </source>
</evidence>
<dbReference type="Proteomes" id="UP000499080">
    <property type="component" value="Unassembled WGS sequence"/>
</dbReference>
<reference evidence="1 2" key="1">
    <citation type="journal article" date="2019" name="Sci. Rep.">
        <title>Orb-weaving spider Araneus ventricosus genome elucidates the spidroin gene catalogue.</title>
        <authorList>
            <person name="Kono N."/>
            <person name="Nakamura H."/>
            <person name="Ohtoshi R."/>
            <person name="Moran D.A.P."/>
            <person name="Shinohara A."/>
            <person name="Yoshida Y."/>
            <person name="Fujiwara M."/>
            <person name="Mori M."/>
            <person name="Tomita M."/>
            <person name="Arakawa K."/>
        </authorList>
    </citation>
    <scope>NUCLEOTIDE SEQUENCE [LARGE SCALE GENOMIC DNA]</scope>
</reference>
<gene>
    <name evidence="1" type="ORF">AVEN_164869_1</name>
</gene>
<evidence type="ECO:0000313" key="2">
    <source>
        <dbReference type="Proteomes" id="UP000499080"/>
    </source>
</evidence>
<sequence length="111" mass="12667">MLVWPLRLLSIIQSPTIDEAPSRASVPISGGLAANSRHFCRCALQKTYNVHKWHTAKVAAICNGHTRCQLLSRFVSSEMESFKFPEYLERFTSNESDFGWKSQSKEHVRGR</sequence>
<accession>A0A4Y2ATF9</accession>
<name>A0A4Y2ATF9_ARAVE</name>
<dbReference type="EMBL" id="BGPR01081331">
    <property type="protein sequence ID" value="GBL82529.1"/>
    <property type="molecule type" value="Genomic_DNA"/>
</dbReference>
<comment type="caution">
    <text evidence="1">The sequence shown here is derived from an EMBL/GenBank/DDBJ whole genome shotgun (WGS) entry which is preliminary data.</text>
</comment>
<dbReference type="AlphaFoldDB" id="A0A4Y2ATF9"/>
<organism evidence="1 2">
    <name type="scientific">Araneus ventricosus</name>
    <name type="common">Orbweaver spider</name>
    <name type="synonym">Epeira ventricosa</name>
    <dbReference type="NCBI Taxonomy" id="182803"/>
    <lineage>
        <taxon>Eukaryota</taxon>
        <taxon>Metazoa</taxon>
        <taxon>Ecdysozoa</taxon>
        <taxon>Arthropoda</taxon>
        <taxon>Chelicerata</taxon>
        <taxon>Arachnida</taxon>
        <taxon>Araneae</taxon>
        <taxon>Araneomorphae</taxon>
        <taxon>Entelegynae</taxon>
        <taxon>Araneoidea</taxon>
        <taxon>Araneidae</taxon>
        <taxon>Araneus</taxon>
    </lineage>
</organism>
<proteinExistence type="predicted"/>